<dbReference type="InterPro" id="IPR027417">
    <property type="entry name" value="P-loop_NTPase"/>
</dbReference>
<comment type="caution">
    <text evidence="1">The sequence shown here is derived from an EMBL/GenBank/DDBJ whole genome shotgun (WGS) entry which is preliminary data.</text>
</comment>
<accession>A0A9W8E7W8</accession>
<dbReference type="GO" id="GO:0003924">
    <property type="term" value="F:GTPase activity"/>
    <property type="evidence" value="ECO:0007669"/>
    <property type="project" value="InterPro"/>
</dbReference>
<dbReference type="InterPro" id="IPR001806">
    <property type="entry name" value="Small_GTPase"/>
</dbReference>
<dbReference type="GO" id="GO:0005525">
    <property type="term" value="F:GTP binding"/>
    <property type="evidence" value="ECO:0007669"/>
    <property type="project" value="InterPro"/>
</dbReference>
<dbReference type="CDD" id="cd00154">
    <property type="entry name" value="Rab"/>
    <property type="match status" value="1"/>
</dbReference>
<gene>
    <name evidence="1" type="primary">RAB14</name>
    <name evidence="1" type="ORF">H4R34_004666</name>
</gene>
<organism evidence="1 2">
    <name type="scientific">Dimargaris verticillata</name>
    <dbReference type="NCBI Taxonomy" id="2761393"/>
    <lineage>
        <taxon>Eukaryota</taxon>
        <taxon>Fungi</taxon>
        <taxon>Fungi incertae sedis</taxon>
        <taxon>Zoopagomycota</taxon>
        <taxon>Kickxellomycotina</taxon>
        <taxon>Dimargaritomycetes</taxon>
        <taxon>Dimargaritales</taxon>
        <taxon>Dimargaritaceae</taxon>
        <taxon>Dimargaris</taxon>
    </lineage>
</organism>
<dbReference type="PANTHER" id="PTHR47979">
    <property type="entry name" value="DRAB11-RELATED"/>
    <property type="match status" value="1"/>
</dbReference>
<dbReference type="EMBL" id="JANBQB010000633">
    <property type="protein sequence ID" value="KAJ1974590.1"/>
    <property type="molecule type" value="Genomic_DNA"/>
</dbReference>
<evidence type="ECO:0000313" key="2">
    <source>
        <dbReference type="Proteomes" id="UP001151582"/>
    </source>
</evidence>
<dbReference type="AlphaFoldDB" id="A0A9W8E7W8"/>
<dbReference type="OrthoDB" id="9989112at2759"/>
<dbReference type="PROSITE" id="PS51419">
    <property type="entry name" value="RAB"/>
    <property type="match status" value="1"/>
</dbReference>
<dbReference type="Gene3D" id="3.40.50.300">
    <property type="entry name" value="P-loop containing nucleotide triphosphate hydrolases"/>
    <property type="match status" value="1"/>
</dbReference>
<dbReference type="SMART" id="SM00173">
    <property type="entry name" value="RAS"/>
    <property type="match status" value="1"/>
</dbReference>
<sequence length="169" mass="18829">MFRSVTQSYYRGTSGAILAYDITNRQSFSRLEAWLQDVRKLTHPQSTIMLVGTKCDGDDDGLRQVSYEEGHQFAHERELLFLETSAKSGIHVNACFEQLAHTIYCRAQEGTLDLNRVDSGVQRKGPYLYQQSTPVLGQRGTAYPRHSGQLEPADPPGDGAIWGSGRCSC</sequence>
<evidence type="ECO:0000313" key="1">
    <source>
        <dbReference type="EMBL" id="KAJ1974590.1"/>
    </source>
</evidence>
<proteinExistence type="predicted"/>
<protein>
    <submittedName>
        <fullName evidence="1">Ras- protein Rab-14</fullName>
    </submittedName>
</protein>
<dbReference type="PRINTS" id="PR00449">
    <property type="entry name" value="RASTRNSFRMNG"/>
</dbReference>
<name>A0A9W8E7W8_9FUNG</name>
<dbReference type="SMART" id="SM00175">
    <property type="entry name" value="RAB"/>
    <property type="match status" value="1"/>
</dbReference>
<dbReference type="Proteomes" id="UP001151582">
    <property type="component" value="Unassembled WGS sequence"/>
</dbReference>
<dbReference type="Pfam" id="PF00071">
    <property type="entry name" value="Ras"/>
    <property type="match status" value="1"/>
</dbReference>
<keyword evidence="2" id="KW-1185">Reference proteome</keyword>
<dbReference type="InterPro" id="IPR050209">
    <property type="entry name" value="Rab_GTPases_membrane_traffic"/>
</dbReference>
<dbReference type="PROSITE" id="PS51421">
    <property type="entry name" value="RAS"/>
    <property type="match status" value="1"/>
</dbReference>
<reference evidence="1" key="1">
    <citation type="submission" date="2022-07" db="EMBL/GenBank/DDBJ databases">
        <title>Phylogenomic reconstructions and comparative analyses of Kickxellomycotina fungi.</title>
        <authorList>
            <person name="Reynolds N.K."/>
            <person name="Stajich J.E."/>
            <person name="Barry K."/>
            <person name="Grigoriev I.V."/>
            <person name="Crous P."/>
            <person name="Smith M.E."/>
        </authorList>
    </citation>
    <scope>NUCLEOTIDE SEQUENCE</scope>
    <source>
        <strain evidence="1">RSA 567</strain>
    </source>
</reference>
<dbReference type="SUPFAM" id="SSF52540">
    <property type="entry name" value="P-loop containing nucleoside triphosphate hydrolases"/>
    <property type="match status" value="1"/>
</dbReference>